<dbReference type="RefSeq" id="WP_067554513.1">
    <property type="nucleotide sequence ID" value="NZ_LPXN01000095.1"/>
</dbReference>
<evidence type="ECO:0000259" key="3">
    <source>
        <dbReference type="Pfam" id="PF02826"/>
    </source>
</evidence>
<dbReference type="STRING" id="580166.AUP43_06690"/>
<keyword evidence="2" id="KW-0520">NAD</keyword>
<evidence type="ECO:0000313" key="5">
    <source>
        <dbReference type="Proteomes" id="UP000076400"/>
    </source>
</evidence>
<dbReference type="EMBL" id="LPXN01000095">
    <property type="protein sequence ID" value="KZD09732.1"/>
    <property type="molecule type" value="Genomic_DNA"/>
</dbReference>
<dbReference type="Proteomes" id="UP000076400">
    <property type="component" value="Unassembled WGS sequence"/>
</dbReference>
<gene>
    <name evidence="4" type="ORF">AUP43_06690</name>
</gene>
<keyword evidence="5" id="KW-1185">Reference proteome</keyword>
<evidence type="ECO:0000256" key="1">
    <source>
        <dbReference type="ARBA" id="ARBA00023002"/>
    </source>
</evidence>
<evidence type="ECO:0000256" key="2">
    <source>
        <dbReference type="ARBA" id="ARBA00023027"/>
    </source>
</evidence>
<dbReference type="CDD" id="cd12164">
    <property type="entry name" value="GDH_like_2"/>
    <property type="match status" value="1"/>
</dbReference>
<sequence length="309" mass="32975">MAILLHCQADRQARWAAALAQASGEIVHLWPQAGNLADIEIVVAMSPLPVPLDMFPNLRFLATTGAGVDAFLKHPEAVPASLPLMRLVDETLTRSMAEYVLAATMFLHRDFHRYAAQQRQQLWRGLTRRDPPQRTVGILGLGVLGLAAGALLRQVGFPVLGWSRRPKQADGIACLHGAAGLAEIAARSDILVSLLPLTPDTAGILNAALFATLPEGASLVNAGRGGLVREAELIAALESGRLGHAVLDVVAEEPLPPGHPFWTHPGVTITPHVASMTVPETAARIVMDGLRRARRGEPIPNLVDRAAGY</sequence>
<dbReference type="OrthoDB" id="9787219at2"/>
<dbReference type="AlphaFoldDB" id="A0A154W898"/>
<dbReference type="SUPFAM" id="SSF51735">
    <property type="entry name" value="NAD(P)-binding Rossmann-fold domains"/>
    <property type="match status" value="1"/>
</dbReference>
<dbReference type="PANTHER" id="PTHR43333">
    <property type="entry name" value="2-HACID_DH_C DOMAIN-CONTAINING PROTEIN"/>
    <property type="match status" value="1"/>
</dbReference>
<dbReference type="PANTHER" id="PTHR43333:SF1">
    <property type="entry name" value="D-ISOMER SPECIFIC 2-HYDROXYACID DEHYDROGENASE NAD-BINDING DOMAIN-CONTAINING PROTEIN"/>
    <property type="match status" value="1"/>
</dbReference>
<dbReference type="InterPro" id="IPR036291">
    <property type="entry name" value="NAD(P)-bd_dom_sf"/>
</dbReference>
<dbReference type="SUPFAM" id="SSF52283">
    <property type="entry name" value="Formate/glycerate dehydrogenase catalytic domain-like"/>
    <property type="match status" value="1"/>
</dbReference>
<name>A0A154W898_9PROT</name>
<accession>A0A154W898</accession>
<dbReference type="Gene3D" id="3.40.50.720">
    <property type="entry name" value="NAD(P)-binding Rossmann-like Domain"/>
    <property type="match status" value="2"/>
</dbReference>
<evidence type="ECO:0000313" key="4">
    <source>
        <dbReference type="EMBL" id="KZD09732.1"/>
    </source>
</evidence>
<protein>
    <recommendedName>
        <fullName evidence="3">D-isomer specific 2-hydroxyacid dehydrogenase NAD-binding domain-containing protein</fullName>
    </recommendedName>
</protein>
<comment type="caution">
    <text evidence="4">The sequence shown here is derived from an EMBL/GenBank/DDBJ whole genome shotgun (WGS) entry which is preliminary data.</text>
</comment>
<dbReference type="Pfam" id="PF02826">
    <property type="entry name" value="2-Hacid_dh_C"/>
    <property type="match status" value="1"/>
</dbReference>
<dbReference type="GO" id="GO:0051287">
    <property type="term" value="F:NAD binding"/>
    <property type="evidence" value="ECO:0007669"/>
    <property type="project" value="InterPro"/>
</dbReference>
<dbReference type="InterPro" id="IPR006140">
    <property type="entry name" value="D-isomer_DH_NAD-bd"/>
</dbReference>
<keyword evidence="1" id="KW-0560">Oxidoreductase</keyword>
<dbReference type="GO" id="GO:0016491">
    <property type="term" value="F:oxidoreductase activity"/>
    <property type="evidence" value="ECO:0007669"/>
    <property type="project" value="UniProtKB-KW"/>
</dbReference>
<proteinExistence type="predicted"/>
<organism evidence="4 5">
    <name type="scientific">Oceanibaculum pacificum</name>
    <dbReference type="NCBI Taxonomy" id="580166"/>
    <lineage>
        <taxon>Bacteria</taxon>
        <taxon>Pseudomonadati</taxon>
        <taxon>Pseudomonadota</taxon>
        <taxon>Alphaproteobacteria</taxon>
        <taxon>Rhodospirillales</taxon>
        <taxon>Oceanibaculaceae</taxon>
        <taxon>Oceanibaculum</taxon>
    </lineage>
</organism>
<feature type="domain" description="D-isomer specific 2-hydroxyacid dehydrogenase NAD-binding" evidence="3">
    <location>
        <begin position="102"/>
        <end position="274"/>
    </location>
</feature>
<reference evidence="4 5" key="1">
    <citation type="submission" date="2015-12" db="EMBL/GenBank/DDBJ databases">
        <title>Genome sequence of Oceanibaculum pacificum MCCC 1A02656.</title>
        <authorList>
            <person name="Lu L."/>
            <person name="Lai Q."/>
            <person name="Shao Z."/>
            <person name="Qian P."/>
        </authorList>
    </citation>
    <scope>NUCLEOTIDE SEQUENCE [LARGE SCALE GENOMIC DNA]</scope>
    <source>
        <strain evidence="4 5">MCCC 1A02656</strain>
    </source>
</reference>